<proteinExistence type="predicted"/>
<dbReference type="InterPro" id="IPR052754">
    <property type="entry name" value="NTPase_KAP_P-loop"/>
</dbReference>
<feature type="domain" description="KAP NTPase" evidence="2">
    <location>
        <begin position="23"/>
        <end position="361"/>
    </location>
</feature>
<gene>
    <name evidence="3" type="ORF">H9L23_00400</name>
</gene>
<dbReference type="RefSeq" id="WP_187593120.1">
    <property type="nucleotide sequence ID" value="NZ_CP060723.1"/>
</dbReference>
<dbReference type="Proteomes" id="UP000515806">
    <property type="component" value="Chromosome"/>
</dbReference>
<reference evidence="3 4" key="1">
    <citation type="submission" date="2020-08" db="EMBL/GenBank/DDBJ databases">
        <title>Genome sequence of Pedobacter roseus KACC 11594T.</title>
        <authorList>
            <person name="Hyun D.-W."/>
            <person name="Bae J.-W."/>
        </authorList>
    </citation>
    <scope>NUCLEOTIDE SEQUENCE [LARGE SCALE GENOMIC DNA]</scope>
    <source>
        <strain evidence="3 4">KACC 11594</strain>
    </source>
</reference>
<dbReference type="KEGG" id="proe:H9L23_00400"/>
<dbReference type="EMBL" id="CP060723">
    <property type="protein sequence ID" value="QNN42614.1"/>
    <property type="molecule type" value="Genomic_DNA"/>
</dbReference>
<evidence type="ECO:0000256" key="1">
    <source>
        <dbReference type="SAM" id="Phobius"/>
    </source>
</evidence>
<dbReference type="InterPro" id="IPR011646">
    <property type="entry name" value="KAP_P-loop"/>
</dbReference>
<keyword evidence="1" id="KW-0472">Membrane</keyword>
<keyword evidence="1" id="KW-1133">Transmembrane helix</keyword>
<evidence type="ECO:0000313" key="4">
    <source>
        <dbReference type="Proteomes" id="UP000515806"/>
    </source>
</evidence>
<dbReference type="SUPFAM" id="SSF52540">
    <property type="entry name" value="P-loop containing nucleoside triphosphate hydrolases"/>
    <property type="match status" value="1"/>
</dbReference>
<dbReference type="InterPro" id="IPR027417">
    <property type="entry name" value="P-loop_NTPase"/>
</dbReference>
<dbReference type="Pfam" id="PF07693">
    <property type="entry name" value="KAP_NTPase"/>
    <property type="match status" value="1"/>
</dbReference>
<keyword evidence="1" id="KW-0812">Transmembrane</keyword>
<organism evidence="3 4">
    <name type="scientific">Pedobacter roseus</name>
    <dbReference type="NCBI Taxonomy" id="336820"/>
    <lineage>
        <taxon>Bacteria</taxon>
        <taxon>Pseudomonadati</taxon>
        <taxon>Bacteroidota</taxon>
        <taxon>Sphingobacteriia</taxon>
        <taxon>Sphingobacteriales</taxon>
        <taxon>Sphingobacteriaceae</taxon>
        <taxon>Pedobacter</taxon>
    </lineage>
</organism>
<dbReference type="AlphaFoldDB" id="A0A7G9QGY9"/>
<protein>
    <recommendedName>
        <fullName evidence="2">KAP NTPase domain-containing protein</fullName>
    </recommendedName>
</protein>
<accession>A0A7G9QGY9</accession>
<keyword evidence="4" id="KW-1185">Reference proteome</keyword>
<feature type="transmembrane region" description="Helical" evidence="1">
    <location>
        <begin position="143"/>
        <end position="164"/>
    </location>
</feature>
<evidence type="ECO:0000259" key="2">
    <source>
        <dbReference type="Pfam" id="PF07693"/>
    </source>
</evidence>
<sequence>MKKYLDDKAVDDAADDKFGHLNLAKQISEIIKEQTTDLPINIGLFGKWGVGKSTVIELLEKNVLAKDIANEDICFIRVNVWKYHSVTSIRNKIFYQIGKVLDVEEKVRSIYESSTTTSSKTNYKGFFETLFGNRFSKNKFENYAVTAILLVTFFIALFCLHKLIPQLGLVASQGISILVSVGLTKLVFDNFMKTFVHTTAVVSKPFESEEQFEHAVIDLFNAEKFVKMKKILFIDDLDRCSSDKVLMTLETIKTFLQINNCVFIVACDQDMVKKAVIDSNKDFKYSDKDGANYLEKFFQHFIYLPPYLPTNLRNYTKQLITDAGLSIGTDLSDKQLDAVIYILAYRDIINPRKIKVLLNSFIFDYYSIKEKESDINHPLQTGYITQFPERLAILTILKIDFPLFTNDLVVDPTLASKLAYNDSNIDSLKFQKRYFSDIQENEKDYHSQLLAYLFLVKDWVPRDFTPYLFVALETTGFNELSAADHSKYMRLVRDGNQHIFQEIERLEETDRNLACATIGSLLDSLTNIVERKNATIIFSEVAQRYPEVSKYIHSPQVLYAFRSNYESWFEKDEDFTRINSFGLINLIIYAYNHAHIEQGRALLNATTNFNKVEFSNLFFLLRFIGKDYFHTIESETLKDEIEPVLLSDIPESLTVENYRSIVPDFLGVTISGKEFARYCHPMMIKLAKIVGDEYLALKTETEKSADDLSFFVNFFNYLHNNDLDGQIVIFLGKLARRHEPLYKLFVTKFQELFKASKLIAEYLFTNEDILYEDEGDGVFLELILRICSARILSRKGEGAPEVNKSVYPVLDHANRFLDSYNSEPVNLAMMSCYRNIHLARGLQKPLKQEFIRDMILKNPLITRVETNLTMLLDLGAREYRAPEIKCAITQQFIEAVSSELDNVEKVEAFIKKYPGMIDTYDKRFTASQVSEMFKANKTEAAPLFGNLLKAMLSNLRKPLDLKYISEAIAEEKSPAHVTFCLGILTMEVNFTKPTNRHLAEVLPKIIGKTTLKPSDNVRYFDYPQIHRSRMLEVLLLHTDLTFDGDAYGYIQSKAIGLTHLKTNKARLKLLDALIMENSVRDRPLERLYTVFIMTCKLVRSTFGEGFSSLLDYFTAIVYKILQDKRSTLKSELQTLFIHFQAGFKAEEFRLEREEQLKLDEILATVLKVNPKLGNRANKLRQTFRMTKS</sequence>
<dbReference type="PANTHER" id="PTHR22674:SF6">
    <property type="entry name" value="NTPASE KAP FAMILY P-LOOP DOMAIN-CONTAINING PROTEIN 1"/>
    <property type="match status" value="1"/>
</dbReference>
<name>A0A7G9QGY9_9SPHI</name>
<dbReference type="Gene3D" id="3.40.50.300">
    <property type="entry name" value="P-loop containing nucleotide triphosphate hydrolases"/>
    <property type="match status" value="1"/>
</dbReference>
<evidence type="ECO:0000313" key="3">
    <source>
        <dbReference type="EMBL" id="QNN42614.1"/>
    </source>
</evidence>
<dbReference type="PANTHER" id="PTHR22674">
    <property type="entry name" value="NTPASE, KAP FAMILY P-LOOP DOMAIN-CONTAINING 1"/>
    <property type="match status" value="1"/>
</dbReference>